<feature type="compositionally biased region" description="Basic and acidic residues" evidence="1">
    <location>
        <begin position="70"/>
        <end position="81"/>
    </location>
</feature>
<keyword evidence="3" id="KW-1185">Reference proteome</keyword>
<dbReference type="Proteomes" id="UP000297245">
    <property type="component" value="Unassembled WGS sequence"/>
</dbReference>
<proteinExistence type="predicted"/>
<reference evidence="2 3" key="1">
    <citation type="journal article" date="2019" name="Nat. Ecol. Evol.">
        <title>Megaphylogeny resolves global patterns of mushroom evolution.</title>
        <authorList>
            <person name="Varga T."/>
            <person name="Krizsan K."/>
            <person name="Foldi C."/>
            <person name="Dima B."/>
            <person name="Sanchez-Garcia M."/>
            <person name="Sanchez-Ramirez S."/>
            <person name="Szollosi G.J."/>
            <person name="Szarkandi J.G."/>
            <person name="Papp V."/>
            <person name="Albert L."/>
            <person name="Andreopoulos W."/>
            <person name="Angelini C."/>
            <person name="Antonin V."/>
            <person name="Barry K.W."/>
            <person name="Bougher N.L."/>
            <person name="Buchanan P."/>
            <person name="Buyck B."/>
            <person name="Bense V."/>
            <person name="Catcheside P."/>
            <person name="Chovatia M."/>
            <person name="Cooper J."/>
            <person name="Damon W."/>
            <person name="Desjardin D."/>
            <person name="Finy P."/>
            <person name="Geml J."/>
            <person name="Haridas S."/>
            <person name="Hughes K."/>
            <person name="Justo A."/>
            <person name="Karasinski D."/>
            <person name="Kautmanova I."/>
            <person name="Kiss B."/>
            <person name="Kocsube S."/>
            <person name="Kotiranta H."/>
            <person name="LaButti K.M."/>
            <person name="Lechner B.E."/>
            <person name="Liimatainen K."/>
            <person name="Lipzen A."/>
            <person name="Lukacs Z."/>
            <person name="Mihaltcheva S."/>
            <person name="Morgado L.N."/>
            <person name="Niskanen T."/>
            <person name="Noordeloos M.E."/>
            <person name="Ohm R.A."/>
            <person name="Ortiz-Santana B."/>
            <person name="Ovrebo C."/>
            <person name="Racz N."/>
            <person name="Riley R."/>
            <person name="Savchenko A."/>
            <person name="Shiryaev A."/>
            <person name="Soop K."/>
            <person name="Spirin V."/>
            <person name="Szebenyi C."/>
            <person name="Tomsovsky M."/>
            <person name="Tulloss R.E."/>
            <person name="Uehling J."/>
            <person name="Grigoriev I.V."/>
            <person name="Vagvolgyi C."/>
            <person name="Papp T."/>
            <person name="Martin F.M."/>
            <person name="Miettinen O."/>
            <person name="Hibbett D.S."/>
            <person name="Nagy L.G."/>
        </authorList>
    </citation>
    <scope>NUCLEOTIDE SEQUENCE [LARGE SCALE GENOMIC DNA]</scope>
    <source>
        <strain evidence="2 3">CBS 962.96</strain>
    </source>
</reference>
<feature type="region of interest" description="Disordered" evidence="1">
    <location>
        <begin position="52"/>
        <end position="107"/>
    </location>
</feature>
<sequence length="107" mass="12179">MLISFSFHDSSTKSNALDPTDALAIAAAQIALWFKRPNFVYLSRSKPRRALANNRIKTKESISKQQNQNRGEHQQTTESKPRRASANNRIKTEESISERQTPSMYLA</sequence>
<accession>A0A4S8MJP5</accession>
<evidence type="ECO:0000256" key="1">
    <source>
        <dbReference type="SAM" id="MobiDB-lite"/>
    </source>
</evidence>
<protein>
    <submittedName>
        <fullName evidence="2">Uncharacterized protein</fullName>
    </submittedName>
</protein>
<organism evidence="2 3">
    <name type="scientific">Dendrothele bispora (strain CBS 962.96)</name>
    <dbReference type="NCBI Taxonomy" id="1314807"/>
    <lineage>
        <taxon>Eukaryota</taxon>
        <taxon>Fungi</taxon>
        <taxon>Dikarya</taxon>
        <taxon>Basidiomycota</taxon>
        <taxon>Agaricomycotina</taxon>
        <taxon>Agaricomycetes</taxon>
        <taxon>Agaricomycetidae</taxon>
        <taxon>Agaricales</taxon>
        <taxon>Agaricales incertae sedis</taxon>
        <taxon>Dendrothele</taxon>
    </lineage>
</organism>
<evidence type="ECO:0000313" key="3">
    <source>
        <dbReference type="Proteomes" id="UP000297245"/>
    </source>
</evidence>
<dbReference type="AlphaFoldDB" id="A0A4S8MJP5"/>
<feature type="compositionally biased region" description="Polar residues" evidence="1">
    <location>
        <begin position="98"/>
        <end position="107"/>
    </location>
</feature>
<dbReference type="EMBL" id="ML179071">
    <property type="protein sequence ID" value="THV03020.1"/>
    <property type="molecule type" value="Genomic_DNA"/>
</dbReference>
<gene>
    <name evidence="2" type="ORF">K435DRAFT_309553</name>
</gene>
<name>A0A4S8MJP5_DENBC</name>
<evidence type="ECO:0000313" key="2">
    <source>
        <dbReference type="EMBL" id="THV03020.1"/>
    </source>
</evidence>